<sequence>MSKLFSWGVRVHLKAEKGDELKMAVLQFFRVPVFEVPEQV</sequence>
<dbReference type="EMBL" id="CH445341">
    <property type="protein sequence ID" value="EAT81939.1"/>
    <property type="molecule type" value="Genomic_DNA"/>
</dbReference>
<evidence type="ECO:0000313" key="2">
    <source>
        <dbReference type="Proteomes" id="UP000001055"/>
    </source>
</evidence>
<organism evidence="1 2">
    <name type="scientific">Phaeosphaeria nodorum (strain SN15 / ATCC MYA-4574 / FGSC 10173)</name>
    <name type="common">Glume blotch fungus</name>
    <name type="synonym">Parastagonospora nodorum</name>
    <dbReference type="NCBI Taxonomy" id="321614"/>
    <lineage>
        <taxon>Eukaryota</taxon>
        <taxon>Fungi</taxon>
        <taxon>Dikarya</taxon>
        <taxon>Ascomycota</taxon>
        <taxon>Pezizomycotina</taxon>
        <taxon>Dothideomycetes</taxon>
        <taxon>Pleosporomycetidae</taxon>
        <taxon>Pleosporales</taxon>
        <taxon>Pleosporineae</taxon>
        <taxon>Phaeosphaeriaceae</taxon>
        <taxon>Parastagonospora</taxon>
    </lineage>
</organism>
<protein>
    <submittedName>
        <fullName evidence="1">Uncharacterized protein</fullName>
    </submittedName>
</protein>
<reference evidence="2" key="1">
    <citation type="journal article" date="2007" name="Plant Cell">
        <title>Dothideomycete-plant interactions illuminated by genome sequencing and EST analysis of the wheat pathogen Stagonospora nodorum.</title>
        <authorList>
            <person name="Hane J.K."/>
            <person name="Lowe R.G."/>
            <person name="Solomon P.S."/>
            <person name="Tan K.C."/>
            <person name="Schoch C.L."/>
            <person name="Spatafora J.W."/>
            <person name="Crous P.W."/>
            <person name="Kodira C."/>
            <person name="Birren B.W."/>
            <person name="Galagan J.E."/>
            <person name="Torriani S.F."/>
            <person name="McDonald B.A."/>
            <person name="Oliver R.P."/>
        </authorList>
    </citation>
    <scope>NUCLEOTIDE SEQUENCE [LARGE SCALE GENOMIC DNA]</scope>
    <source>
        <strain evidence="2">SN15 / ATCC MYA-4574 / FGSC 10173</strain>
    </source>
</reference>
<dbReference type="AlphaFoldDB" id="Q0UCG9"/>
<dbReference type="InParanoid" id="Q0UCG9"/>
<evidence type="ECO:0000313" key="1">
    <source>
        <dbReference type="EMBL" id="EAT81939.1"/>
    </source>
</evidence>
<dbReference type="KEGG" id="pno:SNOG_10545"/>
<dbReference type="HOGENOM" id="CLU_3299598_0_0_1"/>
<dbReference type="GeneID" id="5977720"/>
<gene>
    <name evidence="1" type="ORF">SNOG_10545</name>
</gene>
<name>Q0UCG9_PHANO</name>
<proteinExistence type="predicted"/>
<dbReference type="RefSeq" id="XP_001800813.1">
    <property type="nucleotide sequence ID" value="XM_001800761.1"/>
</dbReference>
<accession>Q0UCG9</accession>
<dbReference type="Proteomes" id="UP000001055">
    <property type="component" value="Unassembled WGS sequence"/>
</dbReference>